<organism evidence="2 3">
    <name type="scientific">Caldibacillus debilis</name>
    <dbReference type="NCBI Taxonomy" id="301148"/>
    <lineage>
        <taxon>Bacteria</taxon>
        <taxon>Bacillati</taxon>
        <taxon>Bacillota</taxon>
        <taxon>Bacilli</taxon>
        <taxon>Bacillales</taxon>
        <taxon>Bacillaceae</taxon>
        <taxon>Caldibacillus</taxon>
    </lineage>
</organism>
<dbReference type="EMBL" id="QEWE01000035">
    <property type="protein sequence ID" value="REJ24872.1"/>
    <property type="molecule type" value="Genomic_DNA"/>
</dbReference>
<evidence type="ECO:0000256" key="1">
    <source>
        <dbReference type="SAM" id="MobiDB-lite"/>
    </source>
</evidence>
<gene>
    <name evidence="2" type="ORF">C6P37_15445</name>
</gene>
<dbReference type="AlphaFoldDB" id="A0A3E0JXP5"/>
<comment type="caution">
    <text evidence="2">The sequence shown here is derived from an EMBL/GenBank/DDBJ whole genome shotgun (WGS) entry which is preliminary data.</text>
</comment>
<evidence type="ECO:0000313" key="3">
    <source>
        <dbReference type="Proteomes" id="UP000257014"/>
    </source>
</evidence>
<evidence type="ECO:0000313" key="2">
    <source>
        <dbReference type="EMBL" id="REJ24872.1"/>
    </source>
</evidence>
<proteinExistence type="predicted"/>
<accession>A0A3E0JXP5</accession>
<feature type="region of interest" description="Disordered" evidence="1">
    <location>
        <begin position="148"/>
        <end position="170"/>
    </location>
</feature>
<dbReference type="Proteomes" id="UP000257014">
    <property type="component" value="Unassembled WGS sequence"/>
</dbReference>
<sequence length="170" mass="18397">MGASALLAEAAGCGSKNPARAILPFPRLRVTSQIFPVGFHRTGHFFYADTTFPSEKVTRDFGFREGQDLLRRNGKGGKPAGRSFSRLEIRRVFRPSDFESQTEVAHPARSFSVCGSLSVFAASFTVSFRVSSLPPGFTIGVTSNPEGYRPSIGKPESCGQGAVSHPNERL</sequence>
<name>A0A3E0JXP5_9BACI</name>
<reference evidence="2 3" key="1">
    <citation type="submission" date="2018-03" db="EMBL/GenBank/DDBJ databases">
        <authorList>
            <person name="Keele B.F."/>
        </authorList>
    </citation>
    <scope>NUCLEOTIDE SEQUENCE [LARGE SCALE GENOMIC DNA]</scope>
    <source>
        <strain evidence="2">ZCTH4_d</strain>
    </source>
</reference>
<protein>
    <submittedName>
        <fullName evidence="2">Uncharacterized protein</fullName>
    </submittedName>
</protein>